<evidence type="ECO:0000313" key="1">
    <source>
        <dbReference type="EMBL" id="KAK3752519.1"/>
    </source>
</evidence>
<name>A0AAE0YNM4_9GAST</name>
<dbReference type="Proteomes" id="UP001283361">
    <property type="component" value="Unassembled WGS sequence"/>
</dbReference>
<evidence type="ECO:0000313" key="2">
    <source>
        <dbReference type="Proteomes" id="UP001283361"/>
    </source>
</evidence>
<dbReference type="EMBL" id="JAWDGP010005762">
    <property type="protein sequence ID" value="KAK3752519.1"/>
    <property type="molecule type" value="Genomic_DNA"/>
</dbReference>
<sequence length="98" mass="10984">MRSCISQGYVSISHSLPPRHYLSLTLSVYVSSCPQVCVYISFSASQTLSISDSIGLCIFLSPGDNDAKSRWDLFRAILQQVTMMLSQGEIQSELYRNR</sequence>
<proteinExistence type="predicted"/>
<reference evidence="1" key="1">
    <citation type="journal article" date="2023" name="G3 (Bethesda)">
        <title>A reference genome for the long-term kleptoplast-retaining sea slug Elysia crispata morphotype clarki.</title>
        <authorList>
            <person name="Eastman K.E."/>
            <person name="Pendleton A.L."/>
            <person name="Shaikh M.A."/>
            <person name="Suttiyut T."/>
            <person name="Ogas R."/>
            <person name="Tomko P."/>
            <person name="Gavelis G."/>
            <person name="Widhalm J.R."/>
            <person name="Wisecaver J.H."/>
        </authorList>
    </citation>
    <scope>NUCLEOTIDE SEQUENCE</scope>
    <source>
        <strain evidence="1">ECLA1</strain>
    </source>
</reference>
<keyword evidence="2" id="KW-1185">Reference proteome</keyword>
<gene>
    <name evidence="1" type="ORF">RRG08_032809</name>
</gene>
<accession>A0AAE0YNM4</accession>
<protein>
    <submittedName>
        <fullName evidence="1">Uncharacterized protein</fullName>
    </submittedName>
</protein>
<organism evidence="1 2">
    <name type="scientific">Elysia crispata</name>
    <name type="common">lettuce slug</name>
    <dbReference type="NCBI Taxonomy" id="231223"/>
    <lineage>
        <taxon>Eukaryota</taxon>
        <taxon>Metazoa</taxon>
        <taxon>Spiralia</taxon>
        <taxon>Lophotrochozoa</taxon>
        <taxon>Mollusca</taxon>
        <taxon>Gastropoda</taxon>
        <taxon>Heterobranchia</taxon>
        <taxon>Euthyneura</taxon>
        <taxon>Panpulmonata</taxon>
        <taxon>Sacoglossa</taxon>
        <taxon>Placobranchoidea</taxon>
        <taxon>Plakobranchidae</taxon>
        <taxon>Elysia</taxon>
    </lineage>
</organism>
<dbReference type="AlphaFoldDB" id="A0AAE0YNM4"/>
<comment type="caution">
    <text evidence="1">The sequence shown here is derived from an EMBL/GenBank/DDBJ whole genome shotgun (WGS) entry which is preliminary data.</text>
</comment>